<comment type="subcellular location">
    <subcellularLocation>
        <location evidence="1">Cell membrane</location>
        <topology evidence="1">Multi-pass membrane protein</topology>
    </subcellularLocation>
</comment>
<dbReference type="Gene3D" id="1.20.120.1780">
    <property type="entry name" value="UbiA prenyltransferase"/>
    <property type="match status" value="1"/>
</dbReference>
<dbReference type="RefSeq" id="WP_267637901.1">
    <property type="nucleotide sequence ID" value="NZ_JAODIY010000011.1"/>
</dbReference>
<evidence type="ECO:0000256" key="3">
    <source>
        <dbReference type="ARBA" id="ARBA00022989"/>
    </source>
</evidence>
<proteinExistence type="predicted"/>
<keyword evidence="2 5" id="KW-0812">Transmembrane</keyword>
<feature type="transmembrane region" description="Helical" evidence="5">
    <location>
        <begin position="262"/>
        <end position="281"/>
    </location>
</feature>
<feature type="transmembrane region" description="Helical" evidence="5">
    <location>
        <begin position="114"/>
        <end position="131"/>
    </location>
</feature>
<evidence type="ECO:0000256" key="5">
    <source>
        <dbReference type="SAM" id="Phobius"/>
    </source>
</evidence>
<feature type="transmembrane region" description="Helical" evidence="5">
    <location>
        <begin position="237"/>
        <end position="255"/>
    </location>
</feature>
<feature type="transmembrane region" description="Helical" evidence="5">
    <location>
        <begin position="143"/>
        <end position="161"/>
    </location>
</feature>
<feature type="transmembrane region" description="Helical" evidence="5">
    <location>
        <begin position="213"/>
        <end position="231"/>
    </location>
</feature>
<protein>
    <submittedName>
        <fullName evidence="6">UbiA family prenyltransferase</fullName>
    </submittedName>
</protein>
<feature type="transmembrane region" description="Helical" evidence="5">
    <location>
        <begin position="49"/>
        <end position="68"/>
    </location>
</feature>
<dbReference type="InterPro" id="IPR000537">
    <property type="entry name" value="UbiA_prenyltransferase"/>
</dbReference>
<feature type="transmembrane region" description="Helical" evidence="5">
    <location>
        <begin position="21"/>
        <end position="43"/>
    </location>
</feature>
<gene>
    <name evidence="6" type="ORF">ACFQJ7_15795</name>
</gene>
<reference evidence="6 7" key="1">
    <citation type="journal article" date="2014" name="Int. J. Syst. Evol. Microbiol.">
        <title>Complete genome sequence of Corynebacterium casei LMG S-19264T (=DSM 44701T), isolated from a smear-ripened cheese.</title>
        <authorList>
            <consortium name="US DOE Joint Genome Institute (JGI-PGF)"/>
            <person name="Walter F."/>
            <person name="Albersmeier A."/>
            <person name="Kalinowski J."/>
            <person name="Ruckert C."/>
        </authorList>
    </citation>
    <scope>NUCLEOTIDE SEQUENCE [LARGE SCALE GENOMIC DNA]</scope>
    <source>
        <strain evidence="6 7">CGMCC 4.7215</strain>
    </source>
</reference>
<keyword evidence="4 5" id="KW-0472">Membrane</keyword>
<dbReference type="Gene3D" id="1.10.357.140">
    <property type="entry name" value="UbiA prenyltransferase"/>
    <property type="match status" value="1"/>
</dbReference>
<evidence type="ECO:0000313" key="7">
    <source>
        <dbReference type="Proteomes" id="UP001596414"/>
    </source>
</evidence>
<dbReference type="GO" id="GO:0005886">
    <property type="term" value="C:plasma membrane"/>
    <property type="evidence" value="ECO:0007669"/>
    <property type="project" value="UniProtKB-SubCell"/>
</dbReference>
<comment type="caution">
    <text evidence="6">The sequence shown here is derived from an EMBL/GenBank/DDBJ whole genome shotgun (WGS) entry which is preliminary data.</text>
</comment>
<dbReference type="AlphaFoldDB" id="A0ABD5XCV2"/>
<dbReference type="Proteomes" id="UP001596414">
    <property type="component" value="Unassembled WGS sequence"/>
</dbReference>
<dbReference type="EMBL" id="JBHSZQ010000050">
    <property type="protein sequence ID" value="MFC7127461.1"/>
    <property type="molecule type" value="Genomic_DNA"/>
</dbReference>
<name>A0ABD5XCV2_9EURY</name>
<feature type="transmembrane region" description="Helical" evidence="5">
    <location>
        <begin position="88"/>
        <end position="108"/>
    </location>
</feature>
<dbReference type="InterPro" id="IPR044878">
    <property type="entry name" value="UbiA_sf"/>
</dbReference>
<evidence type="ECO:0000256" key="1">
    <source>
        <dbReference type="ARBA" id="ARBA00004651"/>
    </source>
</evidence>
<keyword evidence="3 5" id="KW-1133">Transmembrane helix</keyword>
<evidence type="ECO:0000313" key="6">
    <source>
        <dbReference type="EMBL" id="MFC7127461.1"/>
    </source>
</evidence>
<accession>A0ABD5XCV2</accession>
<sequence>MGTDIGFEDIPDAFLSLIETLVHSNILISVSATSVAVSTIILAELSIDSLPLFIVFAAAMFVYSYNRISDFTEDKQNIPKRASFVEQYGKGLLAIGGLLYFLATSLAIQQSISGAPAMVIPLLVAVLYSVVGLKRVLLVKNLLVGFSWGLIPAGVGVYYDVLWTTDILFMTGFITATLTIAAAVFDIKDIEGDSEAGIATLPVLYGPAVTRQLSTFATVIISLLVVVLVLIEVLRPVYLLLCLYTAYMIGYCFVATTDKGPLFYGFVIDAEHIVLALLLLAQELLSRGVLSS</sequence>
<evidence type="ECO:0000256" key="2">
    <source>
        <dbReference type="ARBA" id="ARBA00022692"/>
    </source>
</evidence>
<dbReference type="Pfam" id="PF01040">
    <property type="entry name" value="UbiA"/>
    <property type="match status" value="1"/>
</dbReference>
<evidence type="ECO:0000256" key="4">
    <source>
        <dbReference type="ARBA" id="ARBA00023136"/>
    </source>
</evidence>
<feature type="transmembrane region" description="Helical" evidence="5">
    <location>
        <begin position="167"/>
        <end position="185"/>
    </location>
</feature>
<organism evidence="6 7">
    <name type="scientific">Halovenus rubra</name>
    <dbReference type="NCBI Taxonomy" id="869890"/>
    <lineage>
        <taxon>Archaea</taxon>
        <taxon>Methanobacteriati</taxon>
        <taxon>Methanobacteriota</taxon>
        <taxon>Stenosarchaea group</taxon>
        <taxon>Halobacteria</taxon>
        <taxon>Halobacteriales</taxon>
        <taxon>Haloarculaceae</taxon>
        <taxon>Halovenus</taxon>
    </lineage>
</organism>